<evidence type="ECO:0000313" key="2">
    <source>
        <dbReference type="EMBL" id="JAI03831.1"/>
    </source>
</evidence>
<proteinExistence type="predicted"/>
<name>A0A0E9XPS4_ANGAN</name>
<protein>
    <submittedName>
        <fullName evidence="2">Uncharacterized protein</fullName>
    </submittedName>
</protein>
<keyword evidence="1" id="KW-0472">Membrane</keyword>
<dbReference type="AlphaFoldDB" id="A0A0E9XPS4"/>
<accession>A0A0E9XPS4</accession>
<dbReference type="EMBL" id="GBXM01004747">
    <property type="protein sequence ID" value="JAI03831.1"/>
    <property type="molecule type" value="Transcribed_RNA"/>
</dbReference>
<sequence length="57" mass="6767">MFSNVYHVLIMNAIQYRFLVYQQNKHFMPMFILLIETVSCFSIVSSFQSVADKRCAR</sequence>
<keyword evidence="1" id="KW-0812">Transmembrane</keyword>
<evidence type="ECO:0000256" key="1">
    <source>
        <dbReference type="SAM" id="Phobius"/>
    </source>
</evidence>
<reference evidence="2" key="2">
    <citation type="journal article" date="2015" name="Fish Shellfish Immunol.">
        <title>Early steps in the European eel (Anguilla anguilla)-Vibrio vulnificus interaction in the gills: Role of the RtxA13 toxin.</title>
        <authorList>
            <person name="Callol A."/>
            <person name="Pajuelo D."/>
            <person name="Ebbesson L."/>
            <person name="Teles M."/>
            <person name="MacKenzie S."/>
            <person name="Amaro C."/>
        </authorList>
    </citation>
    <scope>NUCLEOTIDE SEQUENCE</scope>
</reference>
<feature type="transmembrane region" description="Helical" evidence="1">
    <location>
        <begin position="27"/>
        <end position="47"/>
    </location>
</feature>
<organism evidence="2">
    <name type="scientific">Anguilla anguilla</name>
    <name type="common">European freshwater eel</name>
    <name type="synonym">Muraena anguilla</name>
    <dbReference type="NCBI Taxonomy" id="7936"/>
    <lineage>
        <taxon>Eukaryota</taxon>
        <taxon>Metazoa</taxon>
        <taxon>Chordata</taxon>
        <taxon>Craniata</taxon>
        <taxon>Vertebrata</taxon>
        <taxon>Euteleostomi</taxon>
        <taxon>Actinopterygii</taxon>
        <taxon>Neopterygii</taxon>
        <taxon>Teleostei</taxon>
        <taxon>Anguilliformes</taxon>
        <taxon>Anguillidae</taxon>
        <taxon>Anguilla</taxon>
    </lineage>
</organism>
<keyword evidence="1" id="KW-1133">Transmembrane helix</keyword>
<reference evidence="2" key="1">
    <citation type="submission" date="2014-11" db="EMBL/GenBank/DDBJ databases">
        <authorList>
            <person name="Amaro Gonzalez C."/>
        </authorList>
    </citation>
    <scope>NUCLEOTIDE SEQUENCE</scope>
</reference>